<organism evidence="2 3">
    <name type="scientific">Paraburkholderia silviterrae</name>
    <dbReference type="NCBI Taxonomy" id="2528715"/>
    <lineage>
        <taxon>Bacteria</taxon>
        <taxon>Pseudomonadati</taxon>
        <taxon>Pseudomonadota</taxon>
        <taxon>Betaproteobacteria</taxon>
        <taxon>Burkholderiales</taxon>
        <taxon>Burkholderiaceae</taxon>
        <taxon>Paraburkholderia</taxon>
    </lineage>
</organism>
<gene>
    <name evidence="2" type="ORF">EYW47_25960</name>
</gene>
<protein>
    <submittedName>
        <fullName evidence="2">Uncharacterized protein</fullName>
    </submittedName>
</protein>
<feature type="region of interest" description="Disordered" evidence="1">
    <location>
        <begin position="1"/>
        <end position="28"/>
    </location>
</feature>
<dbReference type="Proteomes" id="UP000295722">
    <property type="component" value="Unassembled WGS sequence"/>
</dbReference>
<dbReference type="AlphaFoldDB" id="A0A4R5M4B4"/>
<sequence length="67" mass="7667">MYYDHTHSQYIDHRSGTNDPSDVGSASNDVVEVMNPTPAMNWGWAHHSDLYDWMDWHSPFPASVSSE</sequence>
<accession>A0A4R5M4B4</accession>
<feature type="compositionally biased region" description="Basic and acidic residues" evidence="1">
    <location>
        <begin position="1"/>
        <end position="16"/>
    </location>
</feature>
<dbReference type="EMBL" id="SMRP01000015">
    <property type="protein sequence ID" value="TDG20617.1"/>
    <property type="molecule type" value="Genomic_DNA"/>
</dbReference>
<evidence type="ECO:0000313" key="3">
    <source>
        <dbReference type="Proteomes" id="UP000295722"/>
    </source>
</evidence>
<keyword evidence="3" id="KW-1185">Reference proteome</keyword>
<proteinExistence type="predicted"/>
<evidence type="ECO:0000313" key="2">
    <source>
        <dbReference type="EMBL" id="TDG20617.1"/>
    </source>
</evidence>
<comment type="caution">
    <text evidence="2">The sequence shown here is derived from an EMBL/GenBank/DDBJ whole genome shotgun (WGS) entry which is preliminary data.</text>
</comment>
<evidence type="ECO:0000256" key="1">
    <source>
        <dbReference type="SAM" id="MobiDB-lite"/>
    </source>
</evidence>
<reference evidence="2 3" key="1">
    <citation type="submission" date="2019-03" db="EMBL/GenBank/DDBJ databases">
        <title>Paraburkholderia sp. 4M-K11, isolated from subtropical forest soil.</title>
        <authorList>
            <person name="Gao Z.-H."/>
            <person name="Qiu L.-H."/>
        </authorList>
    </citation>
    <scope>NUCLEOTIDE SEQUENCE [LARGE SCALE GENOMIC DNA]</scope>
    <source>
        <strain evidence="2 3">4M-K11</strain>
    </source>
</reference>
<dbReference type="OrthoDB" id="9011872at2"/>
<feature type="compositionally biased region" description="Polar residues" evidence="1">
    <location>
        <begin position="17"/>
        <end position="28"/>
    </location>
</feature>
<name>A0A4R5M4B4_9BURK</name>
<dbReference type="RefSeq" id="WP_133197693.1">
    <property type="nucleotide sequence ID" value="NZ_JBHUCW010000005.1"/>
</dbReference>